<reference evidence="2" key="1">
    <citation type="journal article" date="2011" name="Nat. Genet.">
        <title>The Arabidopsis lyrata genome sequence and the basis of rapid genome size change.</title>
        <authorList>
            <person name="Hu T.T."/>
            <person name="Pattyn P."/>
            <person name="Bakker E.G."/>
            <person name="Cao J."/>
            <person name="Cheng J.-F."/>
            <person name="Clark R.M."/>
            <person name="Fahlgren N."/>
            <person name="Fawcett J.A."/>
            <person name="Grimwood J."/>
            <person name="Gundlach H."/>
            <person name="Haberer G."/>
            <person name="Hollister J.D."/>
            <person name="Ossowski S."/>
            <person name="Ottilar R.P."/>
            <person name="Salamov A.A."/>
            <person name="Schneeberger K."/>
            <person name="Spannagl M."/>
            <person name="Wang X."/>
            <person name="Yang L."/>
            <person name="Nasrallah M.E."/>
            <person name="Bergelson J."/>
            <person name="Carrington J.C."/>
            <person name="Gaut B.S."/>
            <person name="Schmutz J."/>
            <person name="Mayer K.F.X."/>
            <person name="Van de Peer Y."/>
            <person name="Grigoriev I.V."/>
            <person name="Nordborg M."/>
            <person name="Weigel D."/>
            <person name="Guo Y.-L."/>
        </authorList>
    </citation>
    <scope>NUCLEOTIDE SEQUENCE [LARGE SCALE GENOMIC DNA]</scope>
    <source>
        <strain evidence="2">cv. MN47</strain>
    </source>
</reference>
<dbReference type="AlphaFoldDB" id="D7LT82"/>
<name>D7LT82_ARALL</name>
<sequence length="61" mass="6809">MADAGGDAGQKEINERVLCWVIAFFVAQREQAVFSIICFGENVTVFEFITPTKISPNMVRI</sequence>
<protein>
    <submittedName>
        <fullName evidence="1">Predicted protein</fullName>
    </submittedName>
</protein>
<dbReference type="HOGENOM" id="CLU_2925737_0_0_1"/>
<dbReference type="Proteomes" id="UP000008694">
    <property type="component" value="Unassembled WGS sequence"/>
</dbReference>
<keyword evidence="2" id="KW-1185">Reference proteome</keyword>
<gene>
    <name evidence="1" type="ORF">ARALYDRAFT_907839</name>
</gene>
<proteinExistence type="predicted"/>
<evidence type="ECO:0000313" key="2">
    <source>
        <dbReference type="Proteomes" id="UP000008694"/>
    </source>
</evidence>
<accession>D7LT82</accession>
<evidence type="ECO:0000313" key="1">
    <source>
        <dbReference type="EMBL" id="EFH54728.1"/>
    </source>
</evidence>
<dbReference type="Gramene" id="scaffold_503543.1">
    <property type="protein sequence ID" value="scaffold_503543.1"/>
    <property type="gene ID" value="scaffold_503543.1"/>
</dbReference>
<organism evidence="2">
    <name type="scientific">Arabidopsis lyrata subsp. lyrata</name>
    <name type="common">Lyre-leaved rock-cress</name>
    <dbReference type="NCBI Taxonomy" id="81972"/>
    <lineage>
        <taxon>Eukaryota</taxon>
        <taxon>Viridiplantae</taxon>
        <taxon>Streptophyta</taxon>
        <taxon>Embryophyta</taxon>
        <taxon>Tracheophyta</taxon>
        <taxon>Spermatophyta</taxon>
        <taxon>Magnoliopsida</taxon>
        <taxon>eudicotyledons</taxon>
        <taxon>Gunneridae</taxon>
        <taxon>Pentapetalae</taxon>
        <taxon>rosids</taxon>
        <taxon>malvids</taxon>
        <taxon>Brassicales</taxon>
        <taxon>Brassicaceae</taxon>
        <taxon>Camelineae</taxon>
        <taxon>Arabidopsis</taxon>
    </lineage>
</organism>
<dbReference type="EMBL" id="GL348717">
    <property type="protein sequence ID" value="EFH54728.1"/>
    <property type="molecule type" value="Genomic_DNA"/>
</dbReference>